<comment type="caution">
    <text evidence="6">The sequence shown here is derived from an EMBL/GenBank/DDBJ whole genome shotgun (WGS) entry which is preliminary data.</text>
</comment>
<organism evidence="6 7">
    <name type="scientific">Pseudonocardia alni</name>
    <name type="common">Amycolata alni</name>
    <dbReference type="NCBI Taxonomy" id="33907"/>
    <lineage>
        <taxon>Bacteria</taxon>
        <taxon>Bacillati</taxon>
        <taxon>Actinomycetota</taxon>
        <taxon>Actinomycetes</taxon>
        <taxon>Pseudonocardiales</taxon>
        <taxon>Pseudonocardiaceae</taxon>
        <taxon>Pseudonocardia</taxon>
    </lineage>
</organism>
<dbReference type="PROSITE" id="PS51257">
    <property type="entry name" value="PROKAR_LIPOPROTEIN"/>
    <property type="match status" value="1"/>
</dbReference>
<feature type="domain" description="Fe/B12 periplasmic-binding" evidence="5">
    <location>
        <begin position="68"/>
        <end position="345"/>
    </location>
</feature>
<dbReference type="Gene3D" id="3.40.50.1980">
    <property type="entry name" value="Nitrogenase molybdenum iron protein domain"/>
    <property type="match status" value="2"/>
</dbReference>
<evidence type="ECO:0000256" key="1">
    <source>
        <dbReference type="ARBA" id="ARBA00004196"/>
    </source>
</evidence>
<evidence type="ECO:0000313" key="7">
    <source>
        <dbReference type="Proteomes" id="UP000549695"/>
    </source>
</evidence>
<keyword evidence="3" id="KW-0813">Transport</keyword>
<gene>
    <name evidence="6" type="ORF">HDA37_001373</name>
</gene>
<dbReference type="PANTHER" id="PTHR30532:SF24">
    <property type="entry name" value="FERRIC ENTEROBACTIN-BINDING PERIPLASMIC PROTEIN FEPB"/>
    <property type="match status" value="1"/>
</dbReference>
<dbReference type="GO" id="GO:1901678">
    <property type="term" value="P:iron coordination entity transport"/>
    <property type="evidence" value="ECO:0007669"/>
    <property type="project" value="UniProtKB-ARBA"/>
</dbReference>
<keyword evidence="4" id="KW-0732">Signal</keyword>
<sequence>MPRAAAPLSARSVSRRGVLAGAAGLLVLAGCGTRPQDGQGAEGVAAEGYPVTVRHALGETVVPDRPQRVVTLSAANTDVALAMGVLPVAIPRTVYGGDAEGVLPWVRDAITAHGGAFPQLIGSDDLSVTPIEQVAAARPDLVLATYSGLTRAEYDQLSAIAPTVAYPDAPYSTGWQDQTRIAGQVFGDPARARQLIDSTGQRLRTAAQRYPQLAGATFVYTGGMDSGALGVFRAGDVRVQLVTDLGLTLAPYVEQNAPGGGEVYYTVSGELLSRVESDLVIGFFATPAEEQAFRSAPGVGLLPAMARGGFAPVVGADRVVASSAPSVLSIPWVLDAYLPILAAAAARSRG</sequence>
<dbReference type="RefSeq" id="WP_179760611.1">
    <property type="nucleotide sequence ID" value="NZ_BAAAJZ010000008.1"/>
</dbReference>
<evidence type="ECO:0000256" key="4">
    <source>
        <dbReference type="ARBA" id="ARBA00022729"/>
    </source>
</evidence>
<dbReference type="Proteomes" id="UP000549695">
    <property type="component" value="Unassembled WGS sequence"/>
</dbReference>
<dbReference type="InterPro" id="IPR002491">
    <property type="entry name" value="ABC_transptr_periplasmic_BD"/>
</dbReference>
<dbReference type="EMBL" id="JACCCZ010000001">
    <property type="protein sequence ID" value="NYG01088.1"/>
    <property type="molecule type" value="Genomic_DNA"/>
</dbReference>
<dbReference type="PROSITE" id="PS51318">
    <property type="entry name" value="TAT"/>
    <property type="match status" value="1"/>
</dbReference>
<evidence type="ECO:0000256" key="2">
    <source>
        <dbReference type="ARBA" id="ARBA00008814"/>
    </source>
</evidence>
<comment type="subcellular location">
    <subcellularLocation>
        <location evidence="1">Cell envelope</location>
    </subcellularLocation>
</comment>
<reference evidence="6 7" key="1">
    <citation type="submission" date="2020-07" db="EMBL/GenBank/DDBJ databases">
        <title>Sequencing the genomes of 1000 actinobacteria strains.</title>
        <authorList>
            <person name="Klenk H.-P."/>
        </authorList>
    </citation>
    <scope>NUCLEOTIDE SEQUENCE [LARGE SCALE GENOMIC DNA]</scope>
    <source>
        <strain evidence="6 7">DSM 44749</strain>
    </source>
</reference>
<evidence type="ECO:0000259" key="5">
    <source>
        <dbReference type="PROSITE" id="PS50983"/>
    </source>
</evidence>
<accession>A0A852VVV6</accession>
<dbReference type="InterPro" id="IPR051313">
    <property type="entry name" value="Bact_iron-sidero_bind"/>
</dbReference>
<dbReference type="PANTHER" id="PTHR30532">
    <property type="entry name" value="IRON III DICITRATE-BINDING PERIPLASMIC PROTEIN"/>
    <property type="match status" value="1"/>
</dbReference>
<dbReference type="InterPro" id="IPR006311">
    <property type="entry name" value="TAT_signal"/>
</dbReference>
<proteinExistence type="inferred from homology"/>
<dbReference type="Pfam" id="PF01497">
    <property type="entry name" value="Peripla_BP_2"/>
    <property type="match status" value="1"/>
</dbReference>
<name>A0A852VVV6_PSEA5</name>
<comment type="similarity">
    <text evidence="2">Belongs to the bacterial solute-binding protein 8 family.</text>
</comment>
<dbReference type="PROSITE" id="PS50983">
    <property type="entry name" value="FE_B12_PBP"/>
    <property type="match status" value="1"/>
</dbReference>
<protein>
    <submittedName>
        <fullName evidence="6">Iron complex transport system substrate-binding protein</fullName>
    </submittedName>
</protein>
<keyword evidence="7" id="KW-1185">Reference proteome</keyword>
<dbReference type="GeneID" id="98051171"/>
<evidence type="ECO:0000256" key="3">
    <source>
        <dbReference type="ARBA" id="ARBA00022448"/>
    </source>
</evidence>
<dbReference type="GO" id="GO:0030288">
    <property type="term" value="C:outer membrane-bounded periplasmic space"/>
    <property type="evidence" value="ECO:0007669"/>
    <property type="project" value="TreeGrafter"/>
</dbReference>
<evidence type="ECO:0000313" key="6">
    <source>
        <dbReference type="EMBL" id="NYG01088.1"/>
    </source>
</evidence>
<dbReference type="SUPFAM" id="SSF53807">
    <property type="entry name" value="Helical backbone' metal receptor"/>
    <property type="match status" value="1"/>
</dbReference>
<dbReference type="AlphaFoldDB" id="A0A852VVV6"/>